<name>A0A316D7P2_9BACL</name>
<evidence type="ECO:0000313" key="2">
    <source>
        <dbReference type="EMBL" id="PWK11588.1"/>
    </source>
</evidence>
<comment type="caution">
    <text evidence="2">The sequence shown here is derived from an EMBL/GenBank/DDBJ whole genome shotgun (WGS) entry which is preliminary data.</text>
</comment>
<dbReference type="GO" id="GO:0004519">
    <property type="term" value="F:endonuclease activity"/>
    <property type="evidence" value="ECO:0007669"/>
    <property type="project" value="UniProtKB-KW"/>
</dbReference>
<dbReference type="Pfam" id="PF05685">
    <property type="entry name" value="Uma2"/>
    <property type="match status" value="1"/>
</dbReference>
<dbReference type="PANTHER" id="PTHR36558:SF1">
    <property type="entry name" value="RESTRICTION ENDONUCLEASE DOMAIN-CONTAINING PROTEIN-RELATED"/>
    <property type="match status" value="1"/>
</dbReference>
<dbReference type="InterPro" id="IPR012296">
    <property type="entry name" value="Nuclease_put_TT1808"/>
</dbReference>
<dbReference type="RefSeq" id="WP_109689721.1">
    <property type="nucleotide sequence ID" value="NZ_QGGL01000010.1"/>
</dbReference>
<evidence type="ECO:0000259" key="1">
    <source>
        <dbReference type="Pfam" id="PF05685"/>
    </source>
</evidence>
<organism evidence="2 3">
    <name type="scientific">Tumebacillus permanentifrigoris</name>
    <dbReference type="NCBI Taxonomy" id="378543"/>
    <lineage>
        <taxon>Bacteria</taxon>
        <taxon>Bacillati</taxon>
        <taxon>Bacillota</taxon>
        <taxon>Bacilli</taxon>
        <taxon>Bacillales</taxon>
        <taxon>Alicyclobacillaceae</taxon>
        <taxon>Tumebacillus</taxon>
    </lineage>
</organism>
<dbReference type="InterPro" id="IPR011335">
    <property type="entry name" value="Restrct_endonuc-II-like"/>
</dbReference>
<reference evidence="2 3" key="1">
    <citation type="submission" date="2018-05" db="EMBL/GenBank/DDBJ databases">
        <title>Genomic Encyclopedia of Type Strains, Phase IV (KMG-IV): sequencing the most valuable type-strain genomes for metagenomic binning, comparative biology and taxonomic classification.</title>
        <authorList>
            <person name="Goeker M."/>
        </authorList>
    </citation>
    <scope>NUCLEOTIDE SEQUENCE [LARGE SCALE GENOMIC DNA]</scope>
    <source>
        <strain evidence="2 3">DSM 18773</strain>
    </source>
</reference>
<gene>
    <name evidence="2" type="ORF">C7459_110117</name>
</gene>
<sequence length="195" mass="22245">MSTPEIRLHVPTSYADLLKLHEDDRWEIISGVPYNMTPAPTPRHQTIALNLSLEFGNYLRGKSCNIYPAPFDVRLFAEGKQAKEITTVIQPDLSIICDPSKIDDRGCVGAPDLVVEISSPSTWKRDKNEKLRLYLKAGVREYWIVNLELEVVEVYRFQTEPGLFPEIAMYTLKDNDQIKVGIFDDLELSLQSIFS</sequence>
<dbReference type="InterPro" id="IPR008538">
    <property type="entry name" value="Uma2"/>
</dbReference>
<evidence type="ECO:0000313" key="3">
    <source>
        <dbReference type="Proteomes" id="UP000245634"/>
    </source>
</evidence>
<keyword evidence="2" id="KW-0378">Hydrolase</keyword>
<proteinExistence type="predicted"/>
<dbReference type="CDD" id="cd06260">
    <property type="entry name" value="DUF820-like"/>
    <property type="match status" value="1"/>
</dbReference>
<dbReference type="AlphaFoldDB" id="A0A316D7P2"/>
<dbReference type="SUPFAM" id="SSF52980">
    <property type="entry name" value="Restriction endonuclease-like"/>
    <property type="match status" value="1"/>
</dbReference>
<keyword evidence="3" id="KW-1185">Reference proteome</keyword>
<dbReference type="PANTHER" id="PTHR36558">
    <property type="entry name" value="GLR1098 PROTEIN"/>
    <property type="match status" value="1"/>
</dbReference>
<dbReference type="Gene3D" id="3.90.1570.10">
    <property type="entry name" value="tt1808, chain A"/>
    <property type="match status" value="1"/>
</dbReference>
<keyword evidence="2" id="KW-0540">Nuclease</keyword>
<accession>A0A316D7P2</accession>
<feature type="domain" description="Putative restriction endonuclease" evidence="1">
    <location>
        <begin position="15"/>
        <end position="158"/>
    </location>
</feature>
<protein>
    <submittedName>
        <fullName evidence="2">Uma2 family endonuclease</fullName>
    </submittedName>
</protein>
<dbReference type="EMBL" id="QGGL01000010">
    <property type="protein sequence ID" value="PWK11588.1"/>
    <property type="molecule type" value="Genomic_DNA"/>
</dbReference>
<dbReference type="Proteomes" id="UP000245634">
    <property type="component" value="Unassembled WGS sequence"/>
</dbReference>
<dbReference type="OrthoDB" id="9808428at2"/>
<keyword evidence="2" id="KW-0255">Endonuclease</keyword>